<dbReference type="SUPFAM" id="SSF140453">
    <property type="entry name" value="EsxAB dimer-like"/>
    <property type="match status" value="1"/>
</dbReference>
<dbReference type="Proteomes" id="UP001552594">
    <property type="component" value="Unassembled WGS sequence"/>
</dbReference>
<sequence length="104" mass="11319">MSSKQKISEDAFNQFTSTIDVAIEAFNKNVQKLQSAILAVEGNWKGQAHAAFQQAQTELNEDHMVVNKLIQEIREAVGKTHTMGGANDGDIAASMKGVSALDHY</sequence>
<dbReference type="Pfam" id="PF06013">
    <property type="entry name" value="WXG100"/>
    <property type="match status" value="1"/>
</dbReference>
<dbReference type="InterPro" id="IPR010310">
    <property type="entry name" value="T7SS_ESAT-6-like"/>
</dbReference>
<keyword evidence="2" id="KW-1185">Reference proteome</keyword>
<evidence type="ECO:0000313" key="1">
    <source>
        <dbReference type="EMBL" id="MEV5510498.1"/>
    </source>
</evidence>
<proteinExistence type="predicted"/>
<accession>A0ABV3K6D5</accession>
<dbReference type="RefSeq" id="WP_109283880.1">
    <property type="nucleotide sequence ID" value="NZ_JBFAUK010000033.1"/>
</dbReference>
<comment type="caution">
    <text evidence="1">The sequence shown here is derived from an EMBL/GenBank/DDBJ whole genome shotgun (WGS) entry which is preliminary data.</text>
</comment>
<dbReference type="InterPro" id="IPR036689">
    <property type="entry name" value="ESAT-6-like_sf"/>
</dbReference>
<name>A0ABV3K6D5_STRON</name>
<dbReference type="EMBL" id="JBFAUK010000033">
    <property type="protein sequence ID" value="MEV5510498.1"/>
    <property type="molecule type" value="Genomic_DNA"/>
</dbReference>
<evidence type="ECO:0000313" key="2">
    <source>
        <dbReference type="Proteomes" id="UP001552594"/>
    </source>
</evidence>
<reference evidence="1 2" key="1">
    <citation type="submission" date="2024-06" db="EMBL/GenBank/DDBJ databases">
        <title>The Natural Products Discovery Center: Release of the First 8490 Sequenced Strains for Exploring Actinobacteria Biosynthetic Diversity.</title>
        <authorList>
            <person name="Kalkreuter E."/>
            <person name="Kautsar S.A."/>
            <person name="Yang D."/>
            <person name="Bader C.D."/>
            <person name="Teijaro C.N."/>
            <person name="Fluegel L."/>
            <person name="Davis C.M."/>
            <person name="Simpson J.R."/>
            <person name="Lauterbach L."/>
            <person name="Steele A.D."/>
            <person name="Gui C."/>
            <person name="Meng S."/>
            <person name="Li G."/>
            <person name="Viehrig K."/>
            <person name="Ye F."/>
            <person name="Su P."/>
            <person name="Kiefer A.F."/>
            <person name="Nichols A."/>
            <person name="Cepeda A.J."/>
            <person name="Yan W."/>
            <person name="Fan B."/>
            <person name="Jiang Y."/>
            <person name="Adhikari A."/>
            <person name="Zheng C.-J."/>
            <person name="Schuster L."/>
            <person name="Cowan T.M."/>
            <person name="Smanski M.J."/>
            <person name="Chevrette M.G."/>
            <person name="De Carvalho L.P.S."/>
            <person name="Shen B."/>
        </authorList>
    </citation>
    <scope>NUCLEOTIDE SEQUENCE [LARGE SCALE GENOMIC DNA]</scope>
    <source>
        <strain evidence="1 2">NPDC052347</strain>
    </source>
</reference>
<organism evidence="1 2">
    <name type="scientific">Streptomyces orinoci</name>
    <name type="common">Streptoverticillium orinoci</name>
    <dbReference type="NCBI Taxonomy" id="67339"/>
    <lineage>
        <taxon>Bacteria</taxon>
        <taxon>Bacillati</taxon>
        <taxon>Actinomycetota</taxon>
        <taxon>Actinomycetes</taxon>
        <taxon>Kitasatosporales</taxon>
        <taxon>Streptomycetaceae</taxon>
        <taxon>Streptomyces</taxon>
    </lineage>
</organism>
<gene>
    <name evidence="1" type="ORF">AB0L16_29420</name>
</gene>
<dbReference type="Gene3D" id="1.10.287.1060">
    <property type="entry name" value="ESAT-6-like"/>
    <property type="match status" value="1"/>
</dbReference>
<protein>
    <submittedName>
        <fullName evidence="1">WXG100 family type VII secretion target</fullName>
    </submittedName>
</protein>